<accession>A0ABM5Z8U7</accession>
<organism evidence="1 2">
    <name type="scientific">Collimonas pratensis</name>
    <dbReference type="NCBI Taxonomy" id="279113"/>
    <lineage>
        <taxon>Bacteria</taxon>
        <taxon>Pseudomonadati</taxon>
        <taxon>Pseudomonadota</taxon>
        <taxon>Betaproteobacteria</taxon>
        <taxon>Burkholderiales</taxon>
        <taxon>Oxalobacteraceae</taxon>
        <taxon>Collimonas</taxon>
    </lineage>
</organism>
<dbReference type="RefSeq" id="WP_062116661.1">
    <property type="nucleotide sequence ID" value="NZ_CP013236.1"/>
</dbReference>
<keyword evidence="2" id="KW-1185">Reference proteome</keyword>
<reference evidence="1 2" key="1">
    <citation type="submission" date="2015-11" db="EMBL/GenBank/DDBJ databases">
        <title>Exploring the genomic traits of fungus-feeding bacterial genus Collimonas.</title>
        <authorList>
            <person name="Song C."/>
            <person name="Schmidt R."/>
            <person name="de Jager V."/>
            <person name="Krzyzanowska D."/>
            <person name="Jongedijk E."/>
            <person name="Cankar K."/>
            <person name="Beekwilder J."/>
            <person name="van Veen A."/>
            <person name="de Boer W."/>
            <person name="van Veen J.A."/>
            <person name="Garbeva P."/>
        </authorList>
    </citation>
    <scope>NUCLEOTIDE SEQUENCE [LARGE SCALE GENOMIC DNA]</scope>
    <source>
        <strain evidence="1 2">Ter291</strain>
    </source>
</reference>
<dbReference type="Proteomes" id="UP000074914">
    <property type="component" value="Chromosome"/>
</dbReference>
<evidence type="ECO:0000313" key="2">
    <source>
        <dbReference type="Proteomes" id="UP000074914"/>
    </source>
</evidence>
<name>A0ABM5Z8U7_9BURK</name>
<evidence type="ECO:0008006" key="3">
    <source>
        <dbReference type="Google" id="ProtNLM"/>
    </source>
</evidence>
<gene>
    <name evidence="1" type="ORF">CPter291_3253</name>
</gene>
<sequence length="113" mass="12128">MIEKQIWAATKAMFAGGVHYDVAPDSNTLPYATLQQVGGASVNDLDGPDTLENPRIQIDVFAKSRTEANDLLAAAATVVCGAPLRGVPLGAPISSYNSDIKVFRRSQDFSFWV</sequence>
<evidence type="ECO:0000313" key="1">
    <source>
        <dbReference type="EMBL" id="AMP15490.1"/>
    </source>
</evidence>
<dbReference type="Pfam" id="PF11367">
    <property type="entry name" value="Tail_completion_gp17"/>
    <property type="match status" value="1"/>
</dbReference>
<dbReference type="EMBL" id="CP013236">
    <property type="protein sequence ID" value="AMP15490.1"/>
    <property type="molecule type" value="Genomic_DNA"/>
</dbReference>
<dbReference type="InterPro" id="IPR021508">
    <property type="entry name" value="Gp17-like"/>
</dbReference>
<proteinExistence type="predicted"/>
<protein>
    <recommendedName>
        <fullName evidence="3">DUF3168 domain-containing protein</fullName>
    </recommendedName>
</protein>